<keyword evidence="4" id="KW-0804">Transcription</keyword>
<dbReference type="PANTHER" id="PTHR48068">
    <property type="entry name" value="TAF9 RNA POLYMERASE II, TATA BOX-BINDING PROTEIN (TBP)-ASSOCIATED FACTOR"/>
    <property type="match status" value="1"/>
</dbReference>
<evidence type="ECO:0000256" key="4">
    <source>
        <dbReference type="ARBA" id="ARBA00023163"/>
    </source>
</evidence>
<dbReference type="Pfam" id="PF02291">
    <property type="entry name" value="TFIID-31kDa"/>
    <property type="match status" value="1"/>
</dbReference>
<reference evidence="7 8" key="1">
    <citation type="submission" date="2013-02" db="EMBL/GenBank/DDBJ databases">
        <authorList>
            <person name="Hannick L."/>
            <person name="Zafar N."/>
            <person name="Lorenzi H."/>
            <person name="Ali I.A."/>
            <person name="Petri W.P."/>
            <person name="Caler E."/>
        </authorList>
    </citation>
    <scope>NUCLEOTIDE SEQUENCE [LARGE SCALE GENOMIC DNA]</scope>
    <source>
        <strain evidence="7 8">KU27</strain>
    </source>
</reference>
<feature type="compositionally biased region" description="Acidic residues" evidence="6">
    <location>
        <begin position="145"/>
        <end position="183"/>
    </location>
</feature>
<comment type="subcellular location">
    <subcellularLocation>
        <location evidence="1">Nucleus</location>
    </subcellularLocation>
</comment>
<dbReference type="GO" id="GO:0005669">
    <property type="term" value="C:transcription factor TFIID complex"/>
    <property type="evidence" value="ECO:0007669"/>
    <property type="project" value="TreeGrafter"/>
</dbReference>
<feature type="region of interest" description="Disordered" evidence="6">
    <location>
        <begin position="134"/>
        <end position="191"/>
    </location>
</feature>
<dbReference type="GO" id="GO:0003713">
    <property type="term" value="F:transcription coactivator activity"/>
    <property type="evidence" value="ECO:0007669"/>
    <property type="project" value="TreeGrafter"/>
</dbReference>
<dbReference type="Gene3D" id="1.10.20.10">
    <property type="entry name" value="Histone, subunit A"/>
    <property type="match status" value="1"/>
</dbReference>
<keyword evidence="5" id="KW-0539">Nucleus</keyword>
<evidence type="ECO:0000256" key="1">
    <source>
        <dbReference type="ARBA" id="ARBA00004123"/>
    </source>
</evidence>
<evidence type="ECO:0000256" key="3">
    <source>
        <dbReference type="ARBA" id="ARBA00023015"/>
    </source>
</evidence>
<evidence type="ECO:0000313" key="7">
    <source>
        <dbReference type="EMBL" id="EMD47616.1"/>
    </source>
</evidence>
<dbReference type="InterPro" id="IPR009072">
    <property type="entry name" value="Histone-fold"/>
</dbReference>
<evidence type="ECO:0000256" key="6">
    <source>
        <dbReference type="SAM" id="MobiDB-lite"/>
    </source>
</evidence>
<dbReference type="Proteomes" id="UP000011755">
    <property type="component" value="Unassembled WGS sequence"/>
</dbReference>
<dbReference type="InterPro" id="IPR003162">
    <property type="entry name" value="TFIID-31"/>
</dbReference>
<gene>
    <name evidence="7" type="ORF">EHI5A_172150</name>
</gene>
<dbReference type="InterPro" id="IPR051431">
    <property type="entry name" value="TFIID_subunit_9"/>
</dbReference>
<organism evidence="7 8">
    <name type="scientific">Entamoeba histolytica KU27</name>
    <dbReference type="NCBI Taxonomy" id="885311"/>
    <lineage>
        <taxon>Eukaryota</taxon>
        <taxon>Amoebozoa</taxon>
        <taxon>Evosea</taxon>
        <taxon>Archamoebae</taxon>
        <taxon>Mastigamoebida</taxon>
        <taxon>Entamoebidae</taxon>
        <taxon>Entamoeba</taxon>
    </lineage>
</organism>
<dbReference type="SUPFAM" id="SSF47113">
    <property type="entry name" value="Histone-fold"/>
    <property type="match status" value="1"/>
</dbReference>
<dbReference type="EMBL" id="KB444263">
    <property type="protein sequence ID" value="EMD47616.1"/>
    <property type="molecule type" value="Genomic_DNA"/>
</dbReference>
<dbReference type="PANTHER" id="PTHR48068:SF4">
    <property type="entry name" value="TATA-BOX BINDING PROTEIN ASSOCIATED FACTOR 9"/>
    <property type="match status" value="1"/>
</dbReference>
<keyword evidence="3" id="KW-0805">Transcription regulation</keyword>
<sequence length="191" mass="22277">MSEEQPQIMTWIRALLKDKGIEEYQDPVADMGLEFLTRLFLINNEIIKKRILKRVGYLSELIGDIVVFSEHAQNVQPTLNDVKMAIKMRHRTTASTSKDQLRERVNACNTAKLPRNFVASVELPKPQDDNYTLLQRNYRVKTNDDFDDEEDEDDDEEDEDDDEDDEDEDEEDEDDEDEDDDDVVPYVSGKL</sequence>
<dbReference type="AlphaFoldDB" id="M2S8M1"/>
<dbReference type="GO" id="GO:0051123">
    <property type="term" value="P:RNA polymerase II preinitiation complex assembly"/>
    <property type="evidence" value="ECO:0007669"/>
    <property type="project" value="TreeGrafter"/>
</dbReference>
<comment type="similarity">
    <text evidence="2">Belongs to the TAF9 family.</text>
</comment>
<dbReference type="CDD" id="cd07979">
    <property type="entry name" value="HFD_TAF9"/>
    <property type="match status" value="1"/>
</dbReference>
<dbReference type="GO" id="GO:0016251">
    <property type="term" value="F:RNA polymerase II general transcription initiation factor activity"/>
    <property type="evidence" value="ECO:0007669"/>
    <property type="project" value="TreeGrafter"/>
</dbReference>
<dbReference type="GO" id="GO:0000124">
    <property type="term" value="C:SAGA complex"/>
    <property type="evidence" value="ECO:0007669"/>
    <property type="project" value="TreeGrafter"/>
</dbReference>
<dbReference type="GO" id="GO:0046982">
    <property type="term" value="F:protein heterodimerization activity"/>
    <property type="evidence" value="ECO:0007669"/>
    <property type="project" value="InterPro"/>
</dbReference>
<name>M2S8M1_ENTHI</name>
<evidence type="ECO:0000256" key="5">
    <source>
        <dbReference type="ARBA" id="ARBA00023242"/>
    </source>
</evidence>
<dbReference type="VEuPathDB" id="AmoebaDB:EHI5A_172150"/>
<evidence type="ECO:0000313" key="8">
    <source>
        <dbReference type="Proteomes" id="UP000011755"/>
    </source>
</evidence>
<proteinExistence type="inferred from homology"/>
<protein>
    <submittedName>
        <fullName evidence="7">Uncharacterized protein</fullName>
    </submittedName>
</protein>
<evidence type="ECO:0000256" key="2">
    <source>
        <dbReference type="ARBA" id="ARBA00007646"/>
    </source>
</evidence>
<accession>M2S8M1</accession>